<dbReference type="AlphaFoldDB" id="A0A0C9VVR4"/>
<proteinExistence type="predicted"/>
<dbReference type="Proteomes" id="UP000054279">
    <property type="component" value="Unassembled WGS sequence"/>
</dbReference>
<evidence type="ECO:0000256" key="1">
    <source>
        <dbReference type="SAM" id="MobiDB-lite"/>
    </source>
</evidence>
<feature type="compositionally biased region" description="Basic and acidic residues" evidence="1">
    <location>
        <begin position="1"/>
        <end position="15"/>
    </location>
</feature>
<protein>
    <submittedName>
        <fullName evidence="2">Uncharacterized protein</fullName>
    </submittedName>
</protein>
<name>A0A0C9VVR4_SPHS4</name>
<sequence>MARDENGNDSGHPDKGNQPAGAAPGLSSDISSIASRPSSSPAVTLHTPRTADHQSLINIATSLSPTALQFQPDRTNQIQYISTSSLKHEAKLTSDPNSKLHGNCNRDIFDDRCISVSEAAIRSLLPKLIPSLSPTAQSPTGTNEKVKTKLNAPSPRGSPSASDALHGRCSEAKPATYLMMRTPN</sequence>
<gene>
    <name evidence="2" type="ORF">M422DRAFT_248351</name>
</gene>
<feature type="compositionally biased region" description="Low complexity" evidence="1">
    <location>
        <begin position="27"/>
        <end position="42"/>
    </location>
</feature>
<reference evidence="2 3" key="1">
    <citation type="submission" date="2014-06" db="EMBL/GenBank/DDBJ databases">
        <title>Evolutionary Origins and Diversification of the Mycorrhizal Mutualists.</title>
        <authorList>
            <consortium name="DOE Joint Genome Institute"/>
            <consortium name="Mycorrhizal Genomics Consortium"/>
            <person name="Kohler A."/>
            <person name="Kuo A."/>
            <person name="Nagy L.G."/>
            <person name="Floudas D."/>
            <person name="Copeland A."/>
            <person name="Barry K.W."/>
            <person name="Cichocki N."/>
            <person name="Veneault-Fourrey C."/>
            <person name="LaButti K."/>
            <person name="Lindquist E.A."/>
            <person name="Lipzen A."/>
            <person name="Lundell T."/>
            <person name="Morin E."/>
            <person name="Murat C."/>
            <person name="Riley R."/>
            <person name="Ohm R."/>
            <person name="Sun H."/>
            <person name="Tunlid A."/>
            <person name="Henrissat B."/>
            <person name="Grigoriev I.V."/>
            <person name="Hibbett D.S."/>
            <person name="Martin F."/>
        </authorList>
    </citation>
    <scope>NUCLEOTIDE SEQUENCE [LARGE SCALE GENOMIC DNA]</scope>
    <source>
        <strain evidence="2 3">SS14</strain>
    </source>
</reference>
<dbReference type="EMBL" id="KN837100">
    <property type="protein sequence ID" value="KIJ47787.1"/>
    <property type="molecule type" value="Genomic_DNA"/>
</dbReference>
<keyword evidence="3" id="KW-1185">Reference proteome</keyword>
<evidence type="ECO:0000313" key="3">
    <source>
        <dbReference type="Proteomes" id="UP000054279"/>
    </source>
</evidence>
<feature type="region of interest" description="Disordered" evidence="1">
    <location>
        <begin position="1"/>
        <end position="51"/>
    </location>
</feature>
<evidence type="ECO:0000313" key="2">
    <source>
        <dbReference type="EMBL" id="KIJ47787.1"/>
    </source>
</evidence>
<accession>A0A0C9VVR4</accession>
<dbReference type="HOGENOM" id="CLU_1469111_0_0_1"/>
<feature type="region of interest" description="Disordered" evidence="1">
    <location>
        <begin position="130"/>
        <end position="184"/>
    </location>
</feature>
<organism evidence="2 3">
    <name type="scientific">Sphaerobolus stellatus (strain SS14)</name>
    <dbReference type="NCBI Taxonomy" id="990650"/>
    <lineage>
        <taxon>Eukaryota</taxon>
        <taxon>Fungi</taxon>
        <taxon>Dikarya</taxon>
        <taxon>Basidiomycota</taxon>
        <taxon>Agaricomycotina</taxon>
        <taxon>Agaricomycetes</taxon>
        <taxon>Phallomycetidae</taxon>
        <taxon>Geastrales</taxon>
        <taxon>Sphaerobolaceae</taxon>
        <taxon>Sphaerobolus</taxon>
    </lineage>
</organism>